<dbReference type="PANTHER" id="PTHR11893:SF36">
    <property type="entry name" value="INNEXIN-5"/>
    <property type="match status" value="1"/>
</dbReference>
<evidence type="ECO:0000256" key="7">
    <source>
        <dbReference type="ARBA" id="ARBA00022949"/>
    </source>
</evidence>
<keyword evidence="11 12" id="KW-0407">Ion channel</keyword>
<keyword evidence="5 12" id="KW-0812">Transmembrane</keyword>
<dbReference type="InterPro" id="IPR000990">
    <property type="entry name" value="Innexin"/>
</dbReference>
<evidence type="ECO:0000256" key="6">
    <source>
        <dbReference type="ARBA" id="ARBA00022868"/>
    </source>
</evidence>
<dbReference type="Proteomes" id="UP000887574">
    <property type="component" value="Unplaced"/>
</dbReference>
<organism evidence="13 14">
    <name type="scientific">Ditylenchus dipsaci</name>
    <dbReference type="NCBI Taxonomy" id="166011"/>
    <lineage>
        <taxon>Eukaryota</taxon>
        <taxon>Metazoa</taxon>
        <taxon>Ecdysozoa</taxon>
        <taxon>Nematoda</taxon>
        <taxon>Chromadorea</taxon>
        <taxon>Rhabditida</taxon>
        <taxon>Tylenchina</taxon>
        <taxon>Tylenchomorpha</taxon>
        <taxon>Sphaerularioidea</taxon>
        <taxon>Anguinidae</taxon>
        <taxon>Anguininae</taxon>
        <taxon>Ditylenchus</taxon>
    </lineage>
</organism>
<evidence type="ECO:0000256" key="4">
    <source>
        <dbReference type="ARBA" id="ARBA00022475"/>
    </source>
</evidence>
<reference evidence="14" key="1">
    <citation type="submission" date="2022-11" db="UniProtKB">
        <authorList>
            <consortium name="WormBaseParasite"/>
        </authorList>
    </citation>
    <scope>IDENTIFICATION</scope>
</reference>
<dbReference type="Pfam" id="PF00876">
    <property type="entry name" value="Innexin"/>
    <property type="match status" value="1"/>
</dbReference>
<feature type="transmembrane region" description="Helical" evidence="12">
    <location>
        <begin position="90"/>
        <end position="108"/>
    </location>
</feature>
<comment type="caution">
    <text evidence="12">Lacks conserved residue(s) required for the propagation of feature annotation.</text>
</comment>
<dbReference type="PROSITE" id="PS51013">
    <property type="entry name" value="PANNEXIN"/>
    <property type="match status" value="1"/>
</dbReference>
<evidence type="ECO:0000313" key="13">
    <source>
        <dbReference type="Proteomes" id="UP000887574"/>
    </source>
</evidence>
<evidence type="ECO:0000256" key="9">
    <source>
        <dbReference type="ARBA" id="ARBA00023065"/>
    </source>
</evidence>
<keyword evidence="6" id="KW-0303">Gap junction</keyword>
<protein>
    <recommendedName>
        <fullName evidence="12">Innexin</fullName>
    </recommendedName>
</protein>
<comment type="similarity">
    <text evidence="12">Belongs to the pannexin family.</text>
</comment>
<accession>A0A915EFK5</accession>
<evidence type="ECO:0000313" key="14">
    <source>
        <dbReference type="WBParaSite" id="jg5350"/>
    </source>
</evidence>
<evidence type="ECO:0000256" key="12">
    <source>
        <dbReference type="RuleBase" id="RU010713"/>
    </source>
</evidence>
<evidence type="ECO:0000256" key="2">
    <source>
        <dbReference type="ARBA" id="ARBA00004651"/>
    </source>
</evidence>
<dbReference type="GO" id="GO:0005921">
    <property type="term" value="C:gap junction"/>
    <property type="evidence" value="ECO:0007669"/>
    <property type="project" value="UniProtKB-SubCell"/>
</dbReference>
<evidence type="ECO:0000256" key="3">
    <source>
        <dbReference type="ARBA" id="ARBA00022448"/>
    </source>
</evidence>
<keyword evidence="4" id="KW-1003">Cell membrane</keyword>
<evidence type="ECO:0000256" key="5">
    <source>
        <dbReference type="ARBA" id="ARBA00022692"/>
    </source>
</evidence>
<evidence type="ECO:0000256" key="8">
    <source>
        <dbReference type="ARBA" id="ARBA00022989"/>
    </source>
</evidence>
<keyword evidence="7" id="KW-0965">Cell junction</keyword>
<evidence type="ECO:0000256" key="1">
    <source>
        <dbReference type="ARBA" id="ARBA00004610"/>
    </source>
</evidence>
<gene>
    <name evidence="12" type="primary">inx</name>
</gene>
<dbReference type="InterPro" id="IPR035969">
    <property type="entry name" value="Rab-GAP_TBC_sf"/>
</dbReference>
<evidence type="ECO:0000256" key="11">
    <source>
        <dbReference type="ARBA" id="ARBA00023303"/>
    </source>
</evidence>
<dbReference type="SUPFAM" id="SSF47923">
    <property type="entry name" value="Ypt/Rab-GAP domain of gyp1p"/>
    <property type="match status" value="1"/>
</dbReference>
<keyword evidence="10 12" id="KW-0472">Membrane</keyword>
<dbReference type="GO" id="GO:0034220">
    <property type="term" value="P:monoatomic ion transmembrane transport"/>
    <property type="evidence" value="ECO:0007669"/>
    <property type="project" value="UniProtKB-KW"/>
</dbReference>
<dbReference type="PANTHER" id="PTHR11893">
    <property type="entry name" value="INNEXIN"/>
    <property type="match status" value="1"/>
</dbReference>
<proteinExistence type="inferred from homology"/>
<evidence type="ECO:0000256" key="10">
    <source>
        <dbReference type="ARBA" id="ARBA00023136"/>
    </source>
</evidence>
<name>A0A915EFK5_9BILA</name>
<keyword evidence="3 12" id="KW-0813">Transport</keyword>
<keyword evidence="13" id="KW-1185">Reference proteome</keyword>
<dbReference type="WBParaSite" id="jg5350">
    <property type="protein sequence ID" value="jg5350"/>
    <property type="gene ID" value="jg5350"/>
</dbReference>
<dbReference type="GO" id="GO:0005886">
    <property type="term" value="C:plasma membrane"/>
    <property type="evidence" value="ECO:0007669"/>
    <property type="project" value="UniProtKB-SubCell"/>
</dbReference>
<comment type="subcellular location">
    <subcellularLocation>
        <location evidence="1">Cell junction</location>
        <location evidence="1">Gap junction</location>
    </subcellularLocation>
    <subcellularLocation>
        <location evidence="2 12">Cell membrane</location>
        <topology evidence="2 12">Multi-pass membrane protein</topology>
    </subcellularLocation>
</comment>
<comment type="function">
    <text evidence="12">Structural component of the gap junctions.</text>
</comment>
<keyword evidence="8 12" id="KW-1133">Transmembrane helix</keyword>
<keyword evidence="9 12" id="KW-0406">Ion transport</keyword>
<dbReference type="AlphaFoldDB" id="A0A915EFK5"/>
<sequence>MDDVIKDLKSRGDDEFVDRLHYSFTSRLLCTLSGIWGCIQLWSAVECWTPAQMTDTAVDYTETYCFSDYLWPWSDMMPLPSKQDQQASKLAYYPWIFIVLLMQSFTFIMPIVDLLVWICFLTSKSWLVQLLYKLNRTSFERSKITKAQVSVFVQRHISTDVATSVLLLKVNKGSPAAGRLLKSFWDCGVENKWIFVAYLVLPLIEMKLDEMMTRFSRLKQMLGEVLETDSYSLEKAMKKNNPEDEAIDMEQLRKDCWLGIPNTARPLAWRILCGYSPTIHDLRDRT</sequence>
<dbReference type="Gene3D" id="1.10.10.750">
    <property type="entry name" value="Ypt/Rab-GAP domain of gyp1p, domain 1"/>
    <property type="match status" value="1"/>
</dbReference>